<accession>J1RP70</accession>
<dbReference type="EMBL" id="AJGV01000089">
    <property type="protein sequence ID" value="EJJ06239.1"/>
    <property type="molecule type" value="Genomic_DNA"/>
</dbReference>
<dbReference type="HOGENOM" id="CLU_2865723_0_0_11"/>
<gene>
    <name evidence="1" type="ORF">SU9_14181</name>
</gene>
<reference evidence="1" key="1">
    <citation type="journal article" date="2012" name="J. Bacteriol.">
        <title>Genome Sequence of Streptomyces auratus Strain AGR0001, a Phoslactomycin-Producing Actinomycete.</title>
        <authorList>
            <person name="Han X."/>
            <person name="Li M."/>
            <person name="Ding Z."/>
            <person name="Zhao J."/>
            <person name="Ji K."/>
            <person name="Wen M."/>
            <person name="Lu T."/>
        </authorList>
    </citation>
    <scope>NUCLEOTIDE SEQUENCE [LARGE SCALE GENOMIC DNA]</scope>
    <source>
        <strain evidence="1">AGR0001</strain>
    </source>
</reference>
<comment type="caution">
    <text evidence="1">The sequence shown here is derived from an EMBL/GenBank/DDBJ whole genome shotgun (WGS) entry which is preliminary data.</text>
</comment>
<dbReference type="AlphaFoldDB" id="J1RP70"/>
<protein>
    <submittedName>
        <fullName evidence="1">Uncharacterized protein</fullName>
    </submittedName>
</protein>
<sequence>MSILRDLGVLGCLTAVSPMISLKSVAFFRGGGARSRSGGLPVSAEYTTLSPEHEDYRRAQIAHR</sequence>
<dbReference type="STRING" id="1160718.SU9_14181"/>
<organism evidence="1">
    <name type="scientific">Streptomyces auratus AGR0001</name>
    <dbReference type="NCBI Taxonomy" id="1160718"/>
    <lineage>
        <taxon>Bacteria</taxon>
        <taxon>Bacillati</taxon>
        <taxon>Actinomycetota</taxon>
        <taxon>Actinomycetes</taxon>
        <taxon>Kitasatosporales</taxon>
        <taxon>Streptomycetaceae</taxon>
        <taxon>Streptomyces</taxon>
    </lineage>
</organism>
<evidence type="ECO:0000313" key="1">
    <source>
        <dbReference type="EMBL" id="EJJ06239.1"/>
    </source>
</evidence>
<proteinExistence type="predicted"/>
<name>J1RP70_9ACTN</name>